<name>A0A9W8MWL0_9AGAR</name>
<comment type="similarity">
    <text evidence="1">Belongs to the ABC transporter superfamily.</text>
</comment>
<dbReference type="Proteomes" id="UP001148786">
    <property type="component" value="Unassembled WGS sequence"/>
</dbReference>
<accession>A0A9W8MWL0</accession>
<gene>
    <name evidence="4" type="ORF">NLJ89_g5826</name>
</gene>
<evidence type="ECO:0008006" key="6">
    <source>
        <dbReference type="Google" id="ProtNLM"/>
    </source>
</evidence>
<dbReference type="AlphaFoldDB" id="A0A9W8MWL0"/>
<evidence type="ECO:0000313" key="4">
    <source>
        <dbReference type="EMBL" id="KAJ3508311.1"/>
    </source>
</evidence>
<feature type="compositionally biased region" description="Gly residues" evidence="3">
    <location>
        <begin position="1"/>
        <end position="12"/>
    </location>
</feature>
<evidence type="ECO:0000313" key="5">
    <source>
        <dbReference type="Proteomes" id="UP001148786"/>
    </source>
</evidence>
<dbReference type="OrthoDB" id="10255969at2759"/>
<dbReference type="PANTHER" id="PTHR43117:SF4">
    <property type="entry name" value="OSMOPROTECTANT IMPORT ATP-BINDING PROTEIN OSMV"/>
    <property type="match status" value="1"/>
</dbReference>
<protein>
    <recommendedName>
        <fullName evidence="6">P-loop containing nucleoside triphosphate hydrolase protein</fullName>
    </recommendedName>
</protein>
<evidence type="ECO:0000256" key="2">
    <source>
        <dbReference type="ARBA" id="ARBA00022448"/>
    </source>
</evidence>
<keyword evidence="2" id="KW-0813">Transport</keyword>
<feature type="region of interest" description="Disordered" evidence="3">
    <location>
        <begin position="1"/>
        <end position="24"/>
    </location>
</feature>
<dbReference type="Gene3D" id="3.40.50.300">
    <property type="entry name" value="P-loop containing nucleotide triphosphate hydrolases"/>
    <property type="match status" value="1"/>
</dbReference>
<keyword evidence="5" id="KW-1185">Reference proteome</keyword>
<proteinExistence type="inferred from homology"/>
<sequence>MGGGVGVGGGEVNGEEVSGNGGDREAMRERIREWRVERCWEVLHALGPAAYCSFRLLFSLHSFLSLSLFSHLPRNPNTIPKFPPNKTLTFAQKPFTSLPPGEQRLVLLMRALVGRPPVVLLDEVWSGMDDGMVRAARAYLRGESPGGGVDGKNGRQGIRGVDDTQAVIVITHWEEEVPWEGEEVRRFKLG</sequence>
<organism evidence="4 5">
    <name type="scientific">Agrocybe chaxingu</name>
    <dbReference type="NCBI Taxonomy" id="84603"/>
    <lineage>
        <taxon>Eukaryota</taxon>
        <taxon>Fungi</taxon>
        <taxon>Dikarya</taxon>
        <taxon>Basidiomycota</taxon>
        <taxon>Agaricomycotina</taxon>
        <taxon>Agaricomycetes</taxon>
        <taxon>Agaricomycetidae</taxon>
        <taxon>Agaricales</taxon>
        <taxon>Agaricineae</taxon>
        <taxon>Strophariaceae</taxon>
        <taxon>Agrocybe</taxon>
    </lineage>
</organism>
<dbReference type="InterPro" id="IPR027417">
    <property type="entry name" value="P-loop_NTPase"/>
</dbReference>
<dbReference type="EMBL" id="JANKHO010000574">
    <property type="protein sequence ID" value="KAJ3508311.1"/>
    <property type="molecule type" value="Genomic_DNA"/>
</dbReference>
<dbReference type="PANTHER" id="PTHR43117">
    <property type="entry name" value="OSMOPROTECTANT IMPORT ATP-BINDING PROTEIN OSMV"/>
    <property type="match status" value="1"/>
</dbReference>
<evidence type="ECO:0000256" key="3">
    <source>
        <dbReference type="SAM" id="MobiDB-lite"/>
    </source>
</evidence>
<dbReference type="CDD" id="cd00267">
    <property type="entry name" value="ABC_ATPase"/>
    <property type="match status" value="1"/>
</dbReference>
<dbReference type="SUPFAM" id="SSF52540">
    <property type="entry name" value="P-loop containing nucleoside triphosphate hydrolases"/>
    <property type="match status" value="1"/>
</dbReference>
<reference evidence="4" key="1">
    <citation type="submission" date="2022-07" db="EMBL/GenBank/DDBJ databases">
        <title>Genome Sequence of Agrocybe chaxingu.</title>
        <authorList>
            <person name="Buettner E."/>
        </authorList>
    </citation>
    <scope>NUCLEOTIDE SEQUENCE</scope>
    <source>
        <strain evidence="4">MP-N11</strain>
    </source>
</reference>
<comment type="caution">
    <text evidence="4">The sequence shown here is derived from an EMBL/GenBank/DDBJ whole genome shotgun (WGS) entry which is preliminary data.</text>
</comment>
<evidence type="ECO:0000256" key="1">
    <source>
        <dbReference type="ARBA" id="ARBA00005417"/>
    </source>
</evidence>